<dbReference type="InterPro" id="IPR003362">
    <property type="entry name" value="Bact_transf"/>
</dbReference>
<reference evidence="10 11" key="1">
    <citation type="submission" date="2024-04" db="EMBL/GenBank/DDBJ databases">
        <title>Complete genome sequence of Nguyenibacter vanlangesis HBCM-1154, a strain capable of nitrogen fixation, IAA production, and phosphorus solubilization isolated from sugarcane soil.</title>
        <authorList>
            <person name="MY HANH P."/>
        </authorList>
    </citation>
    <scope>NUCLEOTIDE SEQUENCE [LARGE SCALE GENOMIC DNA]</scope>
    <source>
        <strain evidence="10 11">HBCM 1154</strain>
    </source>
</reference>
<evidence type="ECO:0000256" key="8">
    <source>
        <dbReference type="SAM" id="Phobius"/>
    </source>
</evidence>
<organism evidence="10 11">
    <name type="scientific">Nguyenibacter vanlangensis</name>
    <dbReference type="NCBI Taxonomy" id="1216886"/>
    <lineage>
        <taxon>Bacteria</taxon>
        <taxon>Pseudomonadati</taxon>
        <taxon>Pseudomonadota</taxon>
        <taxon>Alphaproteobacteria</taxon>
        <taxon>Acetobacterales</taxon>
        <taxon>Acetobacteraceae</taxon>
        <taxon>Nguyenibacter</taxon>
    </lineage>
</organism>
<gene>
    <name evidence="10" type="ORF">AAC691_05770</name>
</gene>
<dbReference type="EMBL" id="CP152276">
    <property type="protein sequence ID" value="XAE43939.1"/>
    <property type="molecule type" value="Genomic_DNA"/>
</dbReference>
<dbReference type="InterPro" id="IPR017475">
    <property type="entry name" value="EPS_sugar_tfrase"/>
</dbReference>
<dbReference type="PANTHER" id="PTHR30576:SF0">
    <property type="entry name" value="UNDECAPRENYL-PHOSPHATE N-ACETYLGALACTOSAMINYL 1-PHOSPHATE TRANSFERASE-RELATED"/>
    <property type="match status" value="1"/>
</dbReference>
<accession>A0ABZ3D832</accession>
<dbReference type="RefSeq" id="WP_323991550.1">
    <property type="nucleotide sequence ID" value="NZ_CP152276.1"/>
</dbReference>
<evidence type="ECO:0000313" key="10">
    <source>
        <dbReference type="EMBL" id="XAE43939.1"/>
    </source>
</evidence>
<evidence type="ECO:0000256" key="3">
    <source>
        <dbReference type="ARBA" id="ARBA00022679"/>
    </source>
</evidence>
<feature type="domain" description="Bacterial sugar transferase" evidence="9">
    <location>
        <begin position="305"/>
        <end position="490"/>
    </location>
</feature>
<keyword evidence="4 8" id="KW-0812">Transmembrane</keyword>
<evidence type="ECO:0000256" key="2">
    <source>
        <dbReference type="ARBA" id="ARBA00006464"/>
    </source>
</evidence>
<dbReference type="Pfam" id="PF02397">
    <property type="entry name" value="Bac_transf"/>
    <property type="match status" value="1"/>
</dbReference>
<evidence type="ECO:0000256" key="5">
    <source>
        <dbReference type="ARBA" id="ARBA00022989"/>
    </source>
</evidence>
<keyword evidence="6 8" id="KW-0472">Membrane</keyword>
<dbReference type="Pfam" id="PF13727">
    <property type="entry name" value="CoA_binding_3"/>
    <property type="match status" value="1"/>
</dbReference>
<dbReference type="PANTHER" id="PTHR30576">
    <property type="entry name" value="COLANIC BIOSYNTHESIS UDP-GLUCOSE LIPID CARRIER TRANSFERASE"/>
    <property type="match status" value="1"/>
</dbReference>
<proteinExistence type="inferred from homology"/>
<dbReference type="NCBIfam" id="TIGR03025">
    <property type="entry name" value="EPS_sugtrans"/>
    <property type="match status" value="1"/>
</dbReference>
<evidence type="ECO:0000256" key="4">
    <source>
        <dbReference type="ARBA" id="ARBA00022692"/>
    </source>
</evidence>
<evidence type="ECO:0000256" key="7">
    <source>
        <dbReference type="ARBA" id="ARBA00023169"/>
    </source>
</evidence>
<evidence type="ECO:0000256" key="1">
    <source>
        <dbReference type="ARBA" id="ARBA00004141"/>
    </source>
</evidence>
<comment type="similarity">
    <text evidence="2">Belongs to the bacterial sugar transferase family.</text>
</comment>
<feature type="transmembrane region" description="Helical" evidence="8">
    <location>
        <begin position="111"/>
        <end position="130"/>
    </location>
</feature>
<evidence type="ECO:0000313" key="11">
    <source>
        <dbReference type="Proteomes" id="UP001449795"/>
    </source>
</evidence>
<evidence type="ECO:0000256" key="6">
    <source>
        <dbReference type="ARBA" id="ARBA00023136"/>
    </source>
</evidence>
<keyword evidence="5 8" id="KW-1133">Transmembrane helix</keyword>
<protein>
    <submittedName>
        <fullName evidence="10">Exopolysaccharide biosynthesis polyprenyl glycosylphosphotransferase</fullName>
    </submittedName>
</protein>
<feature type="transmembrane region" description="Helical" evidence="8">
    <location>
        <begin position="142"/>
        <end position="164"/>
    </location>
</feature>
<keyword evidence="11" id="KW-1185">Reference proteome</keyword>
<evidence type="ECO:0000259" key="9">
    <source>
        <dbReference type="Pfam" id="PF02397"/>
    </source>
</evidence>
<name>A0ABZ3D832_9PROT</name>
<feature type="transmembrane region" description="Helical" evidence="8">
    <location>
        <begin position="72"/>
        <end position="90"/>
    </location>
</feature>
<dbReference type="Proteomes" id="UP001449795">
    <property type="component" value="Chromosome"/>
</dbReference>
<keyword evidence="3" id="KW-0808">Transferase</keyword>
<comment type="subcellular location">
    <subcellularLocation>
        <location evidence="1">Membrane</location>
        <topology evidence="1">Multi-pass membrane protein</topology>
    </subcellularLocation>
</comment>
<keyword evidence="7" id="KW-0270">Exopolysaccharide synthesis</keyword>
<feature type="transmembrane region" description="Helical" evidence="8">
    <location>
        <begin position="310"/>
        <end position="331"/>
    </location>
</feature>
<sequence length="499" mass="54893">MSESYSSLQSTIDFPDDPLRQVQSVTKPAESGVYPYYHPVLSGMITSIDGLTVMGATLLTAYAGPEVVHQHWVMSQSVANLMSVLGFLMAPKKRSLIYVPTLLQASAQLRYLAPPLLIGALLHAVVLSMLRHPIAPSAELAAVWLFCSALALGAVRGTEIALLGSSAISGQLARNVAIVGSDETAIKFAARIAGEAGPTYRMIGVFDDHDTALNPNAVDGTLEDLIVRSRETPLHAIILAIPSHYDPHDHVAEISWRLRSVLSDVYVLPNVVHGIDVVLPIEQLGPFALLVLQRRPLSDWQAVKKTMLDMVLGAIALVILAPVLAIVAIAIKATSPGPVFFKQPRLGFNNRTFMVYKFRSMYTNMSDMMAARQTSRDDPRVTPVGRWLRKLSIDELPQLLNVLRGEMSLVGPRPHAPHTRAGGMLLDDALAEYVIRHQVKPGITGWAQVNGARGELVTIDDLRRRVTYDLEYIQKWSLRFDIKIMALTVLREVFSRHAF</sequence>